<dbReference type="GO" id="GO:0016301">
    <property type="term" value="F:kinase activity"/>
    <property type="evidence" value="ECO:0007669"/>
    <property type="project" value="UniProtKB-KW"/>
</dbReference>
<dbReference type="PANTHER" id="PTHR33491">
    <property type="entry name" value="OSJNBA0016N04.9 PROTEIN"/>
    <property type="match status" value="1"/>
</dbReference>
<accession>A0A438D5P7</accession>
<feature type="domain" description="Wall-associated receptor kinase galacturonan-binding" evidence="4">
    <location>
        <begin position="23"/>
        <end position="76"/>
    </location>
</feature>
<reference evidence="5 6" key="1">
    <citation type="journal article" date="2018" name="PLoS Genet.">
        <title>Population sequencing reveals clonal diversity and ancestral inbreeding in the grapevine cultivar Chardonnay.</title>
        <authorList>
            <person name="Roach M.J."/>
            <person name="Johnson D.L."/>
            <person name="Bohlmann J."/>
            <person name="van Vuuren H.J."/>
            <person name="Jones S.J."/>
            <person name="Pretorius I.S."/>
            <person name="Schmidt S.A."/>
            <person name="Borneman A.R."/>
        </authorList>
    </citation>
    <scope>NUCLEOTIDE SEQUENCE [LARGE SCALE GENOMIC DNA]</scope>
    <source>
        <strain evidence="6">cv. Chardonnay</strain>
        <tissue evidence="5">Leaf</tissue>
    </source>
</reference>
<dbReference type="GO" id="GO:0030247">
    <property type="term" value="F:polysaccharide binding"/>
    <property type="evidence" value="ECO:0007669"/>
    <property type="project" value="InterPro"/>
</dbReference>
<gene>
    <name evidence="5" type="primary">WAKL8_2</name>
    <name evidence="5" type="ORF">CK203_106546</name>
</gene>
<keyword evidence="5" id="KW-0675">Receptor</keyword>
<sequence length="105" mass="11572">MITIISLLFSLKETAASMAKPGCPETCGNVSIVYPFGIGKGCYLDKRFEITCNNSSLPHPIFHLGEENEAEVLHVSGVYENQRLDFPCLLCELKGKVLSSSYLFP</sequence>
<comment type="subcellular location">
    <subcellularLocation>
        <location evidence="1">Membrane</location>
        <topology evidence="1">Single-pass membrane protein</topology>
    </subcellularLocation>
</comment>
<dbReference type="Pfam" id="PF13947">
    <property type="entry name" value="GUB_WAK_bind"/>
    <property type="match status" value="1"/>
</dbReference>
<dbReference type="AlphaFoldDB" id="A0A438D5P7"/>
<name>A0A438D5P7_VITVI</name>
<keyword evidence="5" id="KW-0808">Transferase</keyword>
<protein>
    <submittedName>
        <fullName evidence="5">Wall-associated receptor kinase-like 8</fullName>
    </submittedName>
</protein>
<evidence type="ECO:0000256" key="3">
    <source>
        <dbReference type="SAM" id="SignalP"/>
    </source>
</evidence>
<feature type="chain" id="PRO_5019176804" evidence="3">
    <location>
        <begin position="17"/>
        <end position="105"/>
    </location>
</feature>
<keyword evidence="5" id="KW-0418">Kinase</keyword>
<organism evidence="5 6">
    <name type="scientific">Vitis vinifera</name>
    <name type="common">Grape</name>
    <dbReference type="NCBI Taxonomy" id="29760"/>
    <lineage>
        <taxon>Eukaryota</taxon>
        <taxon>Viridiplantae</taxon>
        <taxon>Streptophyta</taxon>
        <taxon>Embryophyta</taxon>
        <taxon>Tracheophyta</taxon>
        <taxon>Spermatophyta</taxon>
        <taxon>Magnoliopsida</taxon>
        <taxon>eudicotyledons</taxon>
        <taxon>Gunneridae</taxon>
        <taxon>Pentapetalae</taxon>
        <taxon>rosids</taxon>
        <taxon>Vitales</taxon>
        <taxon>Vitaceae</taxon>
        <taxon>Viteae</taxon>
        <taxon>Vitis</taxon>
    </lineage>
</organism>
<dbReference type="EMBL" id="QGNW01001786">
    <property type="protein sequence ID" value="RVW30818.1"/>
    <property type="molecule type" value="Genomic_DNA"/>
</dbReference>
<keyword evidence="2 3" id="KW-0732">Signal</keyword>
<evidence type="ECO:0000256" key="1">
    <source>
        <dbReference type="ARBA" id="ARBA00004167"/>
    </source>
</evidence>
<dbReference type="InterPro" id="IPR025287">
    <property type="entry name" value="WAK_GUB"/>
</dbReference>
<evidence type="ECO:0000259" key="4">
    <source>
        <dbReference type="Pfam" id="PF13947"/>
    </source>
</evidence>
<dbReference type="Proteomes" id="UP000288805">
    <property type="component" value="Unassembled WGS sequence"/>
</dbReference>
<evidence type="ECO:0000313" key="5">
    <source>
        <dbReference type="EMBL" id="RVW30818.1"/>
    </source>
</evidence>
<proteinExistence type="predicted"/>
<evidence type="ECO:0000256" key="2">
    <source>
        <dbReference type="ARBA" id="ARBA00022729"/>
    </source>
</evidence>
<comment type="caution">
    <text evidence="5">The sequence shown here is derived from an EMBL/GenBank/DDBJ whole genome shotgun (WGS) entry which is preliminary data.</text>
</comment>
<evidence type="ECO:0000313" key="6">
    <source>
        <dbReference type="Proteomes" id="UP000288805"/>
    </source>
</evidence>
<feature type="signal peptide" evidence="3">
    <location>
        <begin position="1"/>
        <end position="16"/>
    </location>
</feature>
<dbReference type="GO" id="GO:0016020">
    <property type="term" value="C:membrane"/>
    <property type="evidence" value="ECO:0007669"/>
    <property type="project" value="UniProtKB-SubCell"/>
</dbReference>